<reference evidence="3" key="1">
    <citation type="journal article" date="2023" name="Mar. Drugs">
        <title>Gemmata algarum, a Novel Planctomycete Isolated from an Algal Mat, Displays Antimicrobial Activity.</title>
        <authorList>
            <person name="Kumar G."/>
            <person name="Kallscheuer N."/>
            <person name="Kashif M."/>
            <person name="Ahamad S."/>
            <person name="Jagadeeshwari U."/>
            <person name="Pannikurungottu S."/>
            <person name="Haufschild T."/>
            <person name="Kabuu M."/>
            <person name="Sasikala C."/>
            <person name="Jogler C."/>
            <person name="Ramana C."/>
        </authorList>
    </citation>
    <scope>NUCLEOTIDE SEQUENCE [LARGE SCALE GENOMIC DNA]</scope>
    <source>
        <strain evidence="3">JC673</strain>
    </source>
</reference>
<feature type="domain" description="HTH cro/C1-type" evidence="1">
    <location>
        <begin position="32"/>
        <end position="88"/>
    </location>
</feature>
<dbReference type="SMART" id="SM00530">
    <property type="entry name" value="HTH_XRE"/>
    <property type="match status" value="1"/>
</dbReference>
<evidence type="ECO:0000313" key="2">
    <source>
        <dbReference type="EMBL" id="MDY3557601.1"/>
    </source>
</evidence>
<accession>A0ABU5EQH0</accession>
<keyword evidence="3" id="KW-1185">Reference proteome</keyword>
<protein>
    <submittedName>
        <fullName evidence="2">Helix-turn-helix transcriptional regulator</fullName>
    </submittedName>
</protein>
<dbReference type="RefSeq" id="WP_320684654.1">
    <property type="nucleotide sequence ID" value="NZ_JAXBLV010000001.1"/>
</dbReference>
<dbReference type="SUPFAM" id="SSF47413">
    <property type="entry name" value="lambda repressor-like DNA-binding domains"/>
    <property type="match status" value="1"/>
</dbReference>
<evidence type="ECO:0000313" key="3">
    <source>
        <dbReference type="Proteomes" id="UP001272242"/>
    </source>
</evidence>
<organism evidence="2 3">
    <name type="scientific">Gemmata algarum</name>
    <dbReference type="NCBI Taxonomy" id="2975278"/>
    <lineage>
        <taxon>Bacteria</taxon>
        <taxon>Pseudomonadati</taxon>
        <taxon>Planctomycetota</taxon>
        <taxon>Planctomycetia</taxon>
        <taxon>Gemmatales</taxon>
        <taxon>Gemmataceae</taxon>
        <taxon>Gemmata</taxon>
    </lineage>
</organism>
<dbReference type="CDD" id="cd00093">
    <property type="entry name" value="HTH_XRE"/>
    <property type="match status" value="1"/>
</dbReference>
<dbReference type="Proteomes" id="UP001272242">
    <property type="component" value="Unassembled WGS sequence"/>
</dbReference>
<comment type="caution">
    <text evidence="2">The sequence shown here is derived from an EMBL/GenBank/DDBJ whole genome shotgun (WGS) entry which is preliminary data.</text>
</comment>
<proteinExistence type="predicted"/>
<dbReference type="EMBL" id="JAXBLV010000001">
    <property type="protein sequence ID" value="MDY3557601.1"/>
    <property type="molecule type" value="Genomic_DNA"/>
</dbReference>
<evidence type="ECO:0000259" key="1">
    <source>
        <dbReference type="PROSITE" id="PS50943"/>
    </source>
</evidence>
<sequence>MAIQQIPCPSESSGYACPVPTGAEMATFRETLRTLLVQKDIKLIDMAKRAGISYAAARAYTTKNSKRKPSVPHLIAICDALEISLDTFRKCEDLQTEKADLADDEGDKGDSGKS</sequence>
<dbReference type="InterPro" id="IPR010982">
    <property type="entry name" value="Lambda_DNA-bd_dom_sf"/>
</dbReference>
<name>A0ABU5EQH0_9BACT</name>
<dbReference type="Gene3D" id="1.10.260.40">
    <property type="entry name" value="lambda repressor-like DNA-binding domains"/>
    <property type="match status" value="1"/>
</dbReference>
<dbReference type="InterPro" id="IPR001387">
    <property type="entry name" value="Cro/C1-type_HTH"/>
</dbReference>
<dbReference type="PROSITE" id="PS50943">
    <property type="entry name" value="HTH_CROC1"/>
    <property type="match status" value="1"/>
</dbReference>
<gene>
    <name evidence="2" type="ORF">R5W23_000128</name>
</gene>
<dbReference type="Pfam" id="PF13443">
    <property type="entry name" value="HTH_26"/>
    <property type="match status" value="1"/>
</dbReference>